<keyword evidence="3" id="KW-1185">Reference proteome</keyword>
<dbReference type="PATRIC" id="fig|1095749.3.peg.1557"/>
<protein>
    <submittedName>
        <fullName evidence="2">Type III restriction enzyme, res subunit domain protein</fullName>
    </submittedName>
</protein>
<proteinExistence type="predicted"/>
<comment type="caution">
    <text evidence="2">The sequence shown here is derived from an EMBL/GenBank/DDBJ whole genome shotgun (WGS) entry which is preliminary data.</text>
</comment>
<dbReference type="Pfam" id="PF18766">
    <property type="entry name" value="SWI2_SNF2"/>
    <property type="match status" value="1"/>
</dbReference>
<accession>I3DA14</accession>
<dbReference type="eggNOG" id="COG0610">
    <property type="taxonomic scope" value="Bacteria"/>
</dbReference>
<feature type="domain" description="SWI2/SNF2 ATPase" evidence="1">
    <location>
        <begin position="16"/>
        <end position="89"/>
    </location>
</feature>
<dbReference type="Gene3D" id="3.40.50.300">
    <property type="entry name" value="P-loop containing nucleotide triphosphate hydrolases"/>
    <property type="match status" value="1"/>
</dbReference>
<evidence type="ECO:0000259" key="1">
    <source>
        <dbReference type="Pfam" id="PF18766"/>
    </source>
</evidence>
<dbReference type="InterPro" id="IPR040980">
    <property type="entry name" value="SWI2_SNF2"/>
</dbReference>
<dbReference type="PANTHER" id="PTHR42927">
    <property type="entry name" value="HELICASE SUPERFAMILY 1 AND 2 DOMAIN-CONTAINING PROTEIN"/>
    <property type="match status" value="1"/>
</dbReference>
<dbReference type="EMBL" id="AJSX01000036">
    <property type="protein sequence ID" value="EIJ68557.1"/>
    <property type="molecule type" value="Genomic_DNA"/>
</dbReference>
<organism evidence="2 3">
    <name type="scientific">Pasteurella bettyae CCUG 2042</name>
    <dbReference type="NCBI Taxonomy" id="1095749"/>
    <lineage>
        <taxon>Bacteria</taxon>
        <taxon>Pseudomonadati</taxon>
        <taxon>Pseudomonadota</taxon>
        <taxon>Gammaproteobacteria</taxon>
        <taxon>Pasteurellales</taxon>
        <taxon>Pasteurellaceae</taxon>
        <taxon>Pasteurella</taxon>
    </lineage>
</organism>
<dbReference type="Proteomes" id="UP000006457">
    <property type="component" value="Unassembled WGS sequence"/>
</dbReference>
<dbReference type="AlphaFoldDB" id="I3DA14"/>
<dbReference type="InterPro" id="IPR027417">
    <property type="entry name" value="P-loop_NTPase"/>
</dbReference>
<gene>
    <name evidence="2" type="ORF">HMPREF1052_1643</name>
</gene>
<reference evidence="2 3" key="1">
    <citation type="submission" date="2012-03" db="EMBL/GenBank/DDBJ databases">
        <authorList>
            <person name="Harkins D.M."/>
            <person name="Madupu R."/>
            <person name="Durkin A.S."/>
            <person name="Torralba M."/>
            <person name="Methe B."/>
            <person name="Sutton G.G."/>
            <person name="Nelson K.E."/>
        </authorList>
    </citation>
    <scope>NUCLEOTIDE SEQUENCE [LARGE SCALE GENOMIC DNA]</scope>
    <source>
        <strain evidence="2 3">CCUG 2042</strain>
    </source>
</reference>
<evidence type="ECO:0000313" key="3">
    <source>
        <dbReference type="Proteomes" id="UP000006457"/>
    </source>
</evidence>
<evidence type="ECO:0000313" key="2">
    <source>
        <dbReference type="EMBL" id="EIJ68557.1"/>
    </source>
</evidence>
<dbReference type="SUPFAM" id="SSF52540">
    <property type="entry name" value="P-loop containing nucleoside triphosphate hydrolases"/>
    <property type="match status" value="1"/>
</dbReference>
<name>I3DA14_9PAST</name>
<sequence length="91" mass="10119">MGQFKTQERLIFPRYHQFDAVTKMLADAKANGAGMNYLCEHSAGSGKTSTIAWTAHGLTRLRYDDGEPYFHGVIIVTDRTVLDAQLQEAVS</sequence>
<dbReference type="PANTHER" id="PTHR42927:SF1">
    <property type="entry name" value="HELICASE SUPERFAMILY 1 AND 2 DOMAIN-CONTAINING PROTEIN"/>
    <property type="match status" value="1"/>
</dbReference>